<evidence type="ECO:0000313" key="2">
    <source>
        <dbReference type="EMBL" id="CAB4908431.1"/>
    </source>
</evidence>
<organism evidence="2">
    <name type="scientific">freshwater metagenome</name>
    <dbReference type="NCBI Taxonomy" id="449393"/>
    <lineage>
        <taxon>unclassified sequences</taxon>
        <taxon>metagenomes</taxon>
        <taxon>ecological metagenomes</taxon>
    </lineage>
</organism>
<proteinExistence type="predicted"/>
<protein>
    <submittedName>
        <fullName evidence="2">Unannotated protein</fullName>
    </submittedName>
</protein>
<gene>
    <name evidence="2" type="ORF">UFOPK3516_01335</name>
</gene>
<feature type="compositionally biased region" description="Basic and acidic residues" evidence="1">
    <location>
        <begin position="81"/>
        <end position="94"/>
    </location>
</feature>
<reference evidence="2" key="1">
    <citation type="submission" date="2020-05" db="EMBL/GenBank/DDBJ databases">
        <authorList>
            <person name="Chiriac C."/>
            <person name="Salcher M."/>
            <person name="Ghai R."/>
            <person name="Kavagutti S V."/>
        </authorList>
    </citation>
    <scope>NUCLEOTIDE SEQUENCE</scope>
</reference>
<accession>A0A6J7GJB2</accession>
<feature type="region of interest" description="Disordered" evidence="1">
    <location>
        <begin position="28"/>
        <end position="109"/>
    </location>
</feature>
<sequence length="225" mass="24590">MKPHGETDFCGRIPPGCPVGLRALLASNSESGTNDENHQKNIEEVLPAKPRRDSPGSITGEVGGSGIVKDKHRHARDSDDEPGRHDDDGGRNDDETAAQENLADSGKTSDAFPQWRAHAHSRHGVFRLGSPRAVERLTNYSRRCVNEIRRMWFSKRARFEIGLGRGRSFAGPGRTAGNARQSAAKAQSRLGSLTGYRRDVTRRDSGLCWGSGHRFVVPRGRGVSG</sequence>
<dbReference type="AlphaFoldDB" id="A0A6J7GJB2"/>
<name>A0A6J7GJB2_9ZZZZ</name>
<evidence type="ECO:0000256" key="1">
    <source>
        <dbReference type="SAM" id="MobiDB-lite"/>
    </source>
</evidence>
<dbReference type="EMBL" id="CAFBMB010000136">
    <property type="protein sequence ID" value="CAB4908431.1"/>
    <property type="molecule type" value="Genomic_DNA"/>
</dbReference>